<keyword evidence="3" id="KW-1185">Reference proteome</keyword>
<protein>
    <submittedName>
        <fullName evidence="1">AGAP000461-PA-like protein</fullName>
    </submittedName>
</protein>
<evidence type="ECO:0000313" key="1">
    <source>
        <dbReference type="EMBL" id="KFB43961.1"/>
    </source>
</evidence>
<reference evidence="1 3" key="1">
    <citation type="journal article" date="2014" name="BMC Genomics">
        <title>Genome sequence of Anopheles sinensis provides insight into genetics basis of mosquito competence for malaria parasites.</title>
        <authorList>
            <person name="Zhou D."/>
            <person name="Zhang D."/>
            <person name="Ding G."/>
            <person name="Shi L."/>
            <person name="Hou Q."/>
            <person name="Ye Y."/>
            <person name="Xu Y."/>
            <person name="Zhou H."/>
            <person name="Xiong C."/>
            <person name="Li S."/>
            <person name="Yu J."/>
            <person name="Hong S."/>
            <person name="Yu X."/>
            <person name="Zou P."/>
            <person name="Chen C."/>
            <person name="Chang X."/>
            <person name="Wang W."/>
            <person name="Lv Y."/>
            <person name="Sun Y."/>
            <person name="Ma L."/>
            <person name="Shen B."/>
            <person name="Zhu C."/>
        </authorList>
    </citation>
    <scope>NUCLEOTIDE SEQUENCE [LARGE SCALE GENOMIC DNA]</scope>
</reference>
<evidence type="ECO:0000313" key="2">
    <source>
        <dbReference type="EnsemblMetazoa" id="ASIC011791-PA"/>
    </source>
</evidence>
<dbReference type="EMBL" id="ATLV01019212">
    <property type="status" value="NOT_ANNOTATED_CDS"/>
    <property type="molecule type" value="Genomic_DNA"/>
</dbReference>
<name>A0A084W167_ANOSI</name>
<organism evidence="1">
    <name type="scientific">Anopheles sinensis</name>
    <name type="common">Mosquito</name>
    <dbReference type="NCBI Taxonomy" id="74873"/>
    <lineage>
        <taxon>Eukaryota</taxon>
        <taxon>Metazoa</taxon>
        <taxon>Ecdysozoa</taxon>
        <taxon>Arthropoda</taxon>
        <taxon>Hexapoda</taxon>
        <taxon>Insecta</taxon>
        <taxon>Pterygota</taxon>
        <taxon>Neoptera</taxon>
        <taxon>Endopterygota</taxon>
        <taxon>Diptera</taxon>
        <taxon>Nematocera</taxon>
        <taxon>Culicoidea</taxon>
        <taxon>Culicidae</taxon>
        <taxon>Anophelinae</taxon>
        <taxon>Anopheles</taxon>
    </lineage>
</organism>
<sequence length="57" mass="6656">MEDTLSPVAVCQEHDHEMLSSHLTRSEITLLYKSSQAKKLWNWNSTLVFHHMLGIFN</sequence>
<dbReference type="VEuPathDB" id="VectorBase:ASIC011791"/>
<proteinExistence type="predicted"/>
<reference evidence="2" key="2">
    <citation type="submission" date="2020-05" db="UniProtKB">
        <authorList>
            <consortium name="EnsemblMetazoa"/>
        </authorList>
    </citation>
    <scope>IDENTIFICATION</scope>
</reference>
<dbReference type="EMBL" id="KE525264">
    <property type="protein sequence ID" value="KFB43961.1"/>
    <property type="molecule type" value="Genomic_DNA"/>
</dbReference>
<evidence type="ECO:0000313" key="3">
    <source>
        <dbReference type="Proteomes" id="UP000030765"/>
    </source>
</evidence>
<dbReference type="Proteomes" id="UP000030765">
    <property type="component" value="Unassembled WGS sequence"/>
</dbReference>
<gene>
    <name evidence="1" type="ORF">ZHAS_00011791</name>
</gene>
<dbReference type="AlphaFoldDB" id="A0A084W167"/>
<accession>A0A084W167</accession>
<dbReference type="EnsemblMetazoa" id="ASIC011791-RA">
    <property type="protein sequence ID" value="ASIC011791-PA"/>
    <property type="gene ID" value="ASIC011791"/>
</dbReference>